<keyword evidence="7" id="KW-1185">Reference proteome</keyword>
<dbReference type="Gene3D" id="1.10.357.10">
    <property type="entry name" value="Tetracycline Repressor, domain 2"/>
    <property type="match status" value="1"/>
</dbReference>
<evidence type="ECO:0000256" key="2">
    <source>
        <dbReference type="ARBA" id="ARBA00023125"/>
    </source>
</evidence>
<keyword evidence="3" id="KW-0804">Transcription</keyword>
<evidence type="ECO:0000256" key="1">
    <source>
        <dbReference type="ARBA" id="ARBA00023015"/>
    </source>
</evidence>
<sequence length="198" mass="21410">MTHPDPSMTPRPRRADAARNVQSLLAAAKELFDEHGPDVALDDVARRAGVGNATLYRHFPTRQDLIVAVYADEVTFLCEQGAGLLESEPAAEALLIWLDSFVVHVATKRALALAGTADSAQRRTTLFDHWHTSMRSTAQKLLTRAQRGGAVDTDLTVDDMLALTNAAALAGSSADHARKLLRVQWRGFAGGDGDSPRQ</sequence>
<proteinExistence type="predicted"/>
<dbReference type="RefSeq" id="WP_358628676.1">
    <property type="nucleotide sequence ID" value="NZ_JBFACG010000004.1"/>
</dbReference>
<dbReference type="InterPro" id="IPR050109">
    <property type="entry name" value="HTH-type_TetR-like_transc_reg"/>
</dbReference>
<feature type="domain" description="HTH tetR-type" evidence="5">
    <location>
        <begin position="18"/>
        <end position="77"/>
    </location>
</feature>
<dbReference type="Pfam" id="PF00440">
    <property type="entry name" value="TetR_N"/>
    <property type="match status" value="1"/>
</dbReference>
<keyword evidence="1" id="KW-0805">Transcription regulation</keyword>
<dbReference type="InterPro" id="IPR001647">
    <property type="entry name" value="HTH_TetR"/>
</dbReference>
<accession>A0ABW8M062</accession>
<evidence type="ECO:0000256" key="4">
    <source>
        <dbReference type="PROSITE-ProRule" id="PRU00335"/>
    </source>
</evidence>
<gene>
    <name evidence="6" type="ORF">ACI2L5_42645</name>
</gene>
<dbReference type="PANTHER" id="PTHR30055">
    <property type="entry name" value="HTH-TYPE TRANSCRIPTIONAL REGULATOR RUTR"/>
    <property type="match status" value="1"/>
</dbReference>
<dbReference type="InterPro" id="IPR049445">
    <property type="entry name" value="TetR_SbtR-like_C"/>
</dbReference>
<dbReference type="SUPFAM" id="SSF46689">
    <property type="entry name" value="Homeodomain-like"/>
    <property type="match status" value="1"/>
</dbReference>
<evidence type="ECO:0000256" key="3">
    <source>
        <dbReference type="ARBA" id="ARBA00023163"/>
    </source>
</evidence>
<evidence type="ECO:0000313" key="7">
    <source>
        <dbReference type="Proteomes" id="UP001620295"/>
    </source>
</evidence>
<dbReference type="Proteomes" id="UP001620295">
    <property type="component" value="Unassembled WGS sequence"/>
</dbReference>
<dbReference type="PROSITE" id="PS50977">
    <property type="entry name" value="HTH_TETR_2"/>
    <property type="match status" value="1"/>
</dbReference>
<organism evidence="6 7">
    <name type="scientific">Streptomyces milbemycinicus</name>
    <dbReference type="NCBI Taxonomy" id="476552"/>
    <lineage>
        <taxon>Bacteria</taxon>
        <taxon>Bacillati</taxon>
        <taxon>Actinomycetota</taxon>
        <taxon>Actinomycetes</taxon>
        <taxon>Kitasatosporales</taxon>
        <taxon>Streptomycetaceae</taxon>
        <taxon>Streptomyces</taxon>
    </lineage>
</organism>
<evidence type="ECO:0000259" key="5">
    <source>
        <dbReference type="PROSITE" id="PS50977"/>
    </source>
</evidence>
<evidence type="ECO:0000313" key="6">
    <source>
        <dbReference type="EMBL" id="MFK4271559.1"/>
    </source>
</evidence>
<dbReference type="EMBL" id="JBJDQH010000019">
    <property type="protein sequence ID" value="MFK4271559.1"/>
    <property type="molecule type" value="Genomic_DNA"/>
</dbReference>
<keyword evidence="2 4" id="KW-0238">DNA-binding</keyword>
<dbReference type="InterPro" id="IPR009057">
    <property type="entry name" value="Homeodomain-like_sf"/>
</dbReference>
<protein>
    <submittedName>
        <fullName evidence="6">TetR/AcrR family transcriptional regulator</fullName>
    </submittedName>
</protein>
<feature type="DNA-binding region" description="H-T-H motif" evidence="4">
    <location>
        <begin position="40"/>
        <end position="59"/>
    </location>
</feature>
<reference evidence="6 7" key="1">
    <citation type="submission" date="2024-11" db="EMBL/GenBank/DDBJ databases">
        <title>The Natural Products Discovery Center: Release of the First 8490 Sequenced Strains for Exploring Actinobacteria Biosynthetic Diversity.</title>
        <authorList>
            <person name="Kalkreuter E."/>
            <person name="Kautsar S.A."/>
            <person name="Yang D."/>
            <person name="Bader C.D."/>
            <person name="Teijaro C.N."/>
            <person name="Fluegel L."/>
            <person name="Davis C.M."/>
            <person name="Simpson J.R."/>
            <person name="Lauterbach L."/>
            <person name="Steele A.D."/>
            <person name="Gui C."/>
            <person name="Meng S."/>
            <person name="Li G."/>
            <person name="Viehrig K."/>
            <person name="Ye F."/>
            <person name="Su P."/>
            <person name="Kiefer A.F."/>
            <person name="Nichols A."/>
            <person name="Cepeda A.J."/>
            <person name="Yan W."/>
            <person name="Fan B."/>
            <person name="Jiang Y."/>
            <person name="Adhikari A."/>
            <person name="Zheng C.-J."/>
            <person name="Schuster L."/>
            <person name="Cowan T.M."/>
            <person name="Smanski M.J."/>
            <person name="Chevrette M.G."/>
            <person name="De Carvalho L.P.S."/>
            <person name="Shen B."/>
        </authorList>
    </citation>
    <scope>NUCLEOTIDE SEQUENCE [LARGE SCALE GENOMIC DNA]</scope>
    <source>
        <strain evidence="6 7">NPDC020863</strain>
    </source>
</reference>
<dbReference type="PRINTS" id="PR00455">
    <property type="entry name" value="HTHTETR"/>
</dbReference>
<dbReference type="Pfam" id="PF21597">
    <property type="entry name" value="TetR_C_43"/>
    <property type="match status" value="1"/>
</dbReference>
<name>A0ABW8M062_9ACTN</name>
<comment type="caution">
    <text evidence="6">The sequence shown here is derived from an EMBL/GenBank/DDBJ whole genome shotgun (WGS) entry which is preliminary data.</text>
</comment>
<dbReference type="PANTHER" id="PTHR30055:SF234">
    <property type="entry name" value="HTH-TYPE TRANSCRIPTIONAL REGULATOR BETI"/>
    <property type="match status" value="1"/>
</dbReference>